<comment type="subcellular location">
    <subcellularLocation>
        <location evidence="1">Cell membrane</location>
        <topology evidence="1">Multi-pass membrane protein</topology>
    </subcellularLocation>
</comment>
<dbReference type="GO" id="GO:0005886">
    <property type="term" value="C:plasma membrane"/>
    <property type="evidence" value="ECO:0007669"/>
    <property type="project" value="UniProtKB-SubCell"/>
</dbReference>
<evidence type="ECO:0000256" key="4">
    <source>
        <dbReference type="ARBA" id="ARBA00022692"/>
    </source>
</evidence>
<dbReference type="PANTHER" id="PTHR37937:SF1">
    <property type="entry name" value="CONJUGATIVE TRANSFER: DNA TRANSPORT"/>
    <property type="match status" value="1"/>
</dbReference>
<keyword evidence="6" id="KW-0472">Membrane</keyword>
<dbReference type="AlphaFoldDB" id="A0A0P0UWZ2"/>
<evidence type="ECO:0000256" key="3">
    <source>
        <dbReference type="ARBA" id="ARBA00022475"/>
    </source>
</evidence>
<dbReference type="Gene3D" id="3.40.50.300">
    <property type="entry name" value="P-loop containing nucleotide triphosphate hydrolases"/>
    <property type="match status" value="1"/>
</dbReference>
<evidence type="ECO:0000256" key="1">
    <source>
        <dbReference type="ARBA" id="ARBA00004651"/>
    </source>
</evidence>
<evidence type="ECO:0000313" key="8">
    <source>
        <dbReference type="EMBL" id="BAS69651.1"/>
    </source>
</evidence>
<name>A0A0P0UWZ2_ACHDE</name>
<organism evidence="8">
    <name type="scientific">Achromobacter denitrificans</name>
    <name type="common">Alcaligenes denitrificans</name>
    <dbReference type="NCBI Taxonomy" id="32002"/>
    <lineage>
        <taxon>Bacteria</taxon>
        <taxon>Pseudomonadati</taxon>
        <taxon>Pseudomonadota</taxon>
        <taxon>Betaproteobacteria</taxon>
        <taxon>Burkholderiales</taxon>
        <taxon>Alcaligenaceae</taxon>
        <taxon>Achromobacter</taxon>
    </lineage>
</organism>
<evidence type="ECO:0000256" key="5">
    <source>
        <dbReference type="ARBA" id="ARBA00022989"/>
    </source>
</evidence>
<evidence type="ECO:0000256" key="7">
    <source>
        <dbReference type="SAM" id="MobiDB-lite"/>
    </source>
</evidence>
<keyword evidence="5" id="KW-1133">Transmembrane helix</keyword>
<dbReference type="InterPro" id="IPR051539">
    <property type="entry name" value="T4SS-coupling_protein"/>
</dbReference>
<dbReference type="InterPro" id="IPR003688">
    <property type="entry name" value="TraG/VirD4"/>
</dbReference>
<gene>
    <name evidence="8" type="primary">traG</name>
</gene>
<dbReference type="InterPro" id="IPR027417">
    <property type="entry name" value="P-loop_NTPase"/>
</dbReference>
<evidence type="ECO:0000256" key="2">
    <source>
        <dbReference type="ARBA" id="ARBA00008806"/>
    </source>
</evidence>
<keyword evidence="3" id="KW-1003">Cell membrane</keyword>
<evidence type="ECO:0000256" key="6">
    <source>
        <dbReference type="ARBA" id="ARBA00023136"/>
    </source>
</evidence>
<proteinExistence type="inferred from homology"/>
<feature type="region of interest" description="Disordered" evidence="7">
    <location>
        <begin position="338"/>
        <end position="378"/>
    </location>
</feature>
<dbReference type="PANTHER" id="PTHR37937">
    <property type="entry name" value="CONJUGATIVE TRANSFER: DNA TRANSPORT"/>
    <property type="match status" value="1"/>
</dbReference>
<dbReference type="EMBL" id="AB471892">
    <property type="protein sequence ID" value="BAS69651.1"/>
    <property type="molecule type" value="Genomic_DNA"/>
</dbReference>
<accession>A0A0P0UWZ2</accession>
<reference evidence="8" key="1">
    <citation type="submission" date="2008-12" db="EMBL/GenBank/DDBJ databases">
        <title>Identification and conjugative transfer of the ICEAd1 element in a PCB-degrading bacterium Alcaligenes denitrificans A41.</title>
        <authorList>
            <person name="Tomizawa S."/>
            <person name="Imamura T."/>
            <person name="Maeda M."/>
        </authorList>
    </citation>
    <scope>NUCLEOTIDE SEQUENCE</scope>
    <source>
        <strain evidence="8">A41</strain>
    </source>
</reference>
<comment type="similarity">
    <text evidence="2">Belongs to the VirD4/TraG family.</text>
</comment>
<keyword evidence="4 8" id="KW-0812">Transmembrane</keyword>
<protein>
    <submittedName>
        <fullName evidence="8">Conjugative transmembrane protein</fullName>
    </submittedName>
</protein>
<dbReference type="CDD" id="cd01127">
    <property type="entry name" value="TrwB_TraG_TraD_VirD4"/>
    <property type="match status" value="1"/>
</dbReference>
<dbReference type="SUPFAM" id="SSF52540">
    <property type="entry name" value="P-loop containing nucleoside triphosphate hydrolases"/>
    <property type="match status" value="1"/>
</dbReference>
<sequence>MMTTPHLGDGPHPVVASAAREVLNKSDNERSGVLSTAMSFLGLYRDPTVAEVTSRCDWRIADLISAEHPVSLYLVVPPSDISRTKPLIRLILNQIGRRLTESLDGSDGIERRHKLLLMLDEFPALGRLDFFETALAFMAGYGIRSFLIAQSLNQIDKAYGQNHSILDNCHVRVTFATNDERTAKRISETLGTATELRAQRNYAGHRLAPWLGHLMVSRQETARPLLTPGEVMQLPPDEAVVMVSSVAPVKAKKLRYYADTNFKRRVLPPPVLADTGYADVPPLRSDDWSGLAIPAVPAAPAADAAEGFGASADDGGPRRQPELSEAVAYDPELAAPAADLGLLDDDDDLPLPLPRQLDPAMQRTARLASLDPSDGIEI</sequence>
<dbReference type="Pfam" id="PF02534">
    <property type="entry name" value="T4SS-DNA_transf"/>
    <property type="match status" value="1"/>
</dbReference>